<dbReference type="GO" id="GO:0008270">
    <property type="term" value="F:zinc ion binding"/>
    <property type="evidence" value="ECO:0007669"/>
    <property type="project" value="UniProtKB-KW"/>
</dbReference>
<dbReference type="PROSITE" id="PS01358">
    <property type="entry name" value="ZF_RANBP2_1"/>
    <property type="match status" value="1"/>
</dbReference>
<proteinExistence type="predicted"/>
<feature type="domain" description="RanBP2-type" evidence="4">
    <location>
        <begin position="16"/>
        <end position="35"/>
    </location>
</feature>
<keyword evidence="6" id="KW-1185">Reference proteome</keyword>
<comment type="caution">
    <text evidence="5">The sequence shown here is derived from an EMBL/GenBank/DDBJ whole genome shotgun (WGS) entry which is preliminary data.</text>
</comment>
<evidence type="ECO:0000256" key="2">
    <source>
        <dbReference type="ARBA" id="ARBA00022771"/>
    </source>
</evidence>
<dbReference type="Gene3D" id="2.30.30.380">
    <property type="entry name" value="Zn-finger domain of Sec23/24"/>
    <property type="match status" value="1"/>
</dbReference>
<evidence type="ECO:0000256" key="3">
    <source>
        <dbReference type="ARBA" id="ARBA00022833"/>
    </source>
</evidence>
<dbReference type="Proteomes" id="UP000277212">
    <property type="component" value="Unassembled WGS sequence"/>
</dbReference>
<evidence type="ECO:0000313" key="6">
    <source>
        <dbReference type="Proteomes" id="UP000277212"/>
    </source>
</evidence>
<evidence type="ECO:0000259" key="4">
    <source>
        <dbReference type="PROSITE" id="PS01358"/>
    </source>
</evidence>
<dbReference type="EMBL" id="NKUJ01000128">
    <property type="protein sequence ID" value="RMJ12664.1"/>
    <property type="molecule type" value="Genomic_DNA"/>
</dbReference>
<dbReference type="AlphaFoldDB" id="A0A3M2S506"/>
<protein>
    <recommendedName>
        <fullName evidence="4">RanBP2-type domain-containing protein</fullName>
    </recommendedName>
</protein>
<reference evidence="5 6" key="1">
    <citation type="submission" date="2017-06" db="EMBL/GenBank/DDBJ databases">
        <title>Comparative genomic analysis of Ambrosia Fusariam Clade fungi.</title>
        <authorList>
            <person name="Stajich J.E."/>
            <person name="Carrillo J."/>
            <person name="Kijimoto T."/>
            <person name="Eskalen A."/>
            <person name="O'Donnell K."/>
            <person name="Kasson M."/>
        </authorList>
    </citation>
    <scope>NUCLEOTIDE SEQUENCE [LARGE SCALE GENOMIC DNA]</scope>
    <source>
        <strain evidence="5">UCR3666</strain>
    </source>
</reference>
<dbReference type="InterPro" id="IPR001876">
    <property type="entry name" value="Znf_RanBP2"/>
</dbReference>
<keyword evidence="2" id="KW-0863">Zinc-finger</keyword>
<gene>
    <name evidence="5" type="ORF">CDV36_007681</name>
</gene>
<organism evidence="5 6">
    <name type="scientific">Fusarium kuroshium</name>
    <dbReference type="NCBI Taxonomy" id="2010991"/>
    <lineage>
        <taxon>Eukaryota</taxon>
        <taxon>Fungi</taxon>
        <taxon>Dikarya</taxon>
        <taxon>Ascomycota</taxon>
        <taxon>Pezizomycotina</taxon>
        <taxon>Sordariomycetes</taxon>
        <taxon>Hypocreomycetidae</taxon>
        <taxon>Hypocreales</taxon>
        <taxon>Nectriaceae</taxon>
        <taxon>Fusarium</taxon>
        <taxon>Fusarium solani species complex</taxon>
    </lineage>
</organism>
<keyword evidence="3" id="KW-0862">Zinc</keyword>
<name>A0A3M2S506_9HYPO</name>
<dbReference type="OrthoDB" id="4970131at2759"/>
<evidence type="ECO:0000313" key="5">
    <source>
        <dbReference type="EMBL" id="RMJ12664.1"/>
    </source>
</evidence>
<sequence length="84" mass="9924">MPPTLTNIVRDDHTKWRCQHCQKINDMGVTHCTKCNRKRRIGAQAINQEDSMIGVLQVTNTDGDEFWEYADYIEVIYERYSEDK</sequence>
<evidence type="ECO:0000256" key="1">
    <source>
        <dbReference type="ARBA" id="ARBA00022723"/>
    </source>
</evidence>
<keyword evidence="1" id="KW-0479">Metal-binding</keyword>
<accession>A0A3M2S506</accession>